<dbReference type="InterPro" id="IPR036318">
    <property type="entry name" value="FAD-bd_PCMH-like_sf"/>
</dbReference>
<evidence type="ECO:0008006" key="3">
    <source>
        <dbReference type="Google" id="ProtNLM"/>
    </source>
</evidence>
<dbReference type="RefSeq" id="WP_260573511.1">
    <property type="nucleotide sequence ID" value="NZ_CP104205.1"/>
</dbReference>
<dbReference type="Proteomes" id="UP001059209">
    <property type="component" value="Chromosome"/>
</dbReference>
<dbReference type="EMBL" id="CP104205">
    <property type="protein sequence ID" value="UWX55544.1"/>
    <property type="molecule type" value="Genomic_DNA"/>
</dbReference>
<dbReference type="Gene3D" id="3.30.465.10">
    <property type="match status" value="1"/>
</dbReference>
<protein>
    <recommendedName>
        <fullName evidence="3">FAD binding domain-containing protein</fullName>
    </recommendedName>
</protein>
<name>A0ABY5YBF5_9FLAO</name>
<dbReference type="SUPFAM" id="SSF56176">
    <property type="entry name" value="FAD-binding/transporter-associated domain-like"/>
    <property type="match status" value="1"/>
</dbReference>
<dbReference type="InterPro" id="IPR016169">
    <property type="entry name" value="FAD-bd_PCMH_sub2"/>
</dbReference>
<accession>A0ABY5YBF5</accession>
<reference evidence="1" key="1">
    <citation type="submission" date="2022-09" db="EMBL/GenBank/DDBJ databases">
        <title>Maribacter litopenaei sp. nov., isolated from the intestinal tract of the Pacific White Shrimp, Litopenaeus vannamei.</title>
        <authorList>
            <person name="Kim S.Y."/>
            <person name="Hwang C.Y."/>
        </authorList>
    </citation>
    <scope>NUCLEOTIDE SEQUENCE</scope>
    <source>
        <strain evidence="1">HL-LV01</strain>
    </source>
</reference>
<evidence type="ECO:0000313" key="2">
    <source>
        <dbReference type="Proteomes" id="UP001059209"/>
    </source>
</evidence>
<organism evidence="1 2">
    <name type="scientific">Maribacter litopenaei</name>
    <dbReference type="NCBI Taxonomy" id="2976127"/>
    <lineage>
        <taxon>Bacteria</taxon>
        <taxon>Pseudomonadati</taxon>
        <taxon>Bacteroidota</taxon>
        <taxon>Flavobacteriia</taxon>
        <taxon>Flavobacteriales</taxon>
        <taxon>Flavobacteriaceae</taxon>
        <taxon>Maribacter</taxon>
    </lineage>
</organism>
<evidence type="ECO:0000313" key="1">
    <source>
        <dbReference type="EMBL" id="UWX55544.1"/>
    </source>
</evidence>
<keyword evidence="2" id="KW-1185">Reference proteome</keyword>
<proteinExistence type="predicted"/>
<dbReference type="Gene3D" id="3.30.70.2530">
    <property type="match status" value="1"/>
</dbReference>
<gene>
    <name evidence="1" type="ORF">NYZ99_03330</name>
</gene>
<sequence length="106" mass="11419">MKNGNLATGVAGLELVDAKGDLVSLKRGDEAFDGAIVNLGALGIITKMTLDIQKTFDVRQDVFQDLPLESLKENFDAILSGGYSVSLFTDWQDQKISQVSGQKKNG</sequence>